<dbReference type="Proteomes" id="UP001497444">
    <property type="component" value="Unassembled WGS sequence"/>
</dbReference>
<dbReference type="InterPro" id="IPR024964">
    <property type="entry name" value="CTLH/CRA"/>
</dbReference>
<organism evidence="2 3">
    <name type="scientific">Sphagnum jensenii</name>
    <dbReference type="NCBI Taxonomy" id="128206"/>
    <lineage>
        <taxon>Eukaryota</taxon>
        <taxon>Viridiplantae</taxon>
        <taxon>Streptophyta</taxon>
        <taxon>Embryophyta</taxon>
        <taxon>Bryophyta</taxon>
        <taxon>Sphagnophytina</taxon>
        <taxon>Sphagnopsida</taxon>
        <taxon>Sphagnales</taxon>
        <taxon>Sphagnaceae</taxon>
        <taxon>Sphagnum</taxon>
    </lineage>
</organism>
<evidence type="ECO:0000313" key="2">
    <source>
        <dbReference type="EMBL" id="CAK9251881.1"/>
    </source>
</evidence>
<reference evidence="2" key="1">
    <citation type="submission" date="2024-02" db="EMBL/GenBank/DDBJ databases">
        <authorList>
            <consortium name="ELIXIR-Norway"/>
            <consortium name="Elixir Norway"/>
        </authorList>
    </citation>
    <scope>NUCLEOTIDE SEQUENCE</scope>
</reference>
<dbReference type="InterPro" id="IPR050618">
    <property type="entry name" value="Ubq-SigPath_Reg"/>
</dbReference>
<evidence type="ECO:0000313" key="3">
    <source>
        <dbReference type="Proteomes" id="UP001497444"/>
    </source>
</evidence>
<feature type="non-terminal residue" evidence="2">
    <location>
        <position position="1"/>
    </location>
</feature>
<dbReference type="EMBL" id="CAXAQS010000509">
    <property type="protein sequence ID" value="CAK9251881.1"/>
    <property type="molecule type" value="Genomic_DNA"/>
</dbReference>
<name>A0ABP0VD63_9BRYO</name>
<sequence>QQQLIELIRDHMVEEALKFAQEQLSVDGDYLQLPDLERTLSLLAFDKPESSPYSDLLHSSHRQQLASEVNEAILKEQSGEGEASKPKLVTLIKLLLWTQNELDRKKVKYTKMNDLTSASFSSNGD</sequence>
<dbReference type="PANTHER" id="PTHR12864">
    <property type="entry name" value="RAN BINDING PROTEIN 9-RELATED"/>
    <property type="match status" value="1"/>
</dbReference>
<dbReference type="Pfam" id="PF10607">
    <property type="entry name" value="CTLH"/>
    <property type="match status" value="1"/>
</dbReference>
<dbReference type="SMART" id="SM00757">
    <property type="entry name" value="CRA"/>
    <property type="match status" value="1"/>
</dbReference>
<feature type="domain" description="CRA" evidence="1">
    <location>
        <begin position="11"/>
        <end position="108"/>
    </location>
</feature>
<evidence type="ECO:0000259" key="1">
    <source>
        <dbReference type="SMART" id="SM00757"/>
    </source>
</evidence>
<gene>
    <name evidence="2" type="ORF">CSSPJE1EN1_LOCUS27259</name>
</gene>
<accession>A0ABP0VD63</accession>
<proteinExistence type="predicted"/>
<comment type="caution">
    <text evidence="2">The sequence shown here is derived from an EMBL/GenBank/DDBJ whole genome shotgun (WGS) entry which is preliminary data.</text>
</comment>
<protein>
    <recommendedName>
        <fullName evidence="1">CRA domain-containing protein</fullName>
    </recommendedName>
</protein>
<keyword evidence="3" id="KW-1185">Reference proteome</keyword>
<dbReference type="InterPro" id="IPR013144">
    <property type="entry name" value="CRA_dom"/>
</dbReference>